<dbReference type="SMART" id="SM00129">
    <property type="entry name" value="KISc"/>
    <property type="match status" value="1"/>
</dbReference>
<dbReference type="GO" id="GO:0005874">
    <property type="term" value="C:microtubule"/>
    <property type="evidence" value="ECO:0007669"/>
    <property type="project" value="UniProtKB-KW"/>
</dbReference>
<evidence type="ECO:0000313" key="11">
    <source>
        <dbReference type="Proteomes" id="UP000285301"/>
    </source>
</evidence>
<feature type="non-terminal residue" evidence="10">
    <location>
        <position position="546"/>
    </location>
</feature>
<dbReference type="GO" id="GO:0005875">
    <property type="term" value="C:microtubule associated complex"/>
    <property type="evidence" value="ECO:0007669"/>
    <property type="project" value="TreeGrafter"/>
</dbReference>
<dbReference type="STRING" id="1965070.A0A3S3P361"/>
<dbReference type="GO" id="GO:0051231">
    <property type="term" value="P:spindle elongation"/>
    <property type="evidence" value="ECO:0007669"/>
    <property type="project" value="TreeGrafter"/>
</dbReference>
<evidence type="ECO:0000256" key="2">
    <source>
        <dbReference type="ARBA" id="ARBA00022741"/>
    </source>
</evidence>
<dbReference type="GO" id="GO:0003777">
    <property type="term" value="F:microtubule motor activity"/>
    <property type="evidence" value="ECO:0007669"/>
    <property type="project" value="InterPro"/>
</dbReference>
<comment type="caution">
    <text evidence="5">Lacks conserved residue(s) required for the propagation of feature annotation.</text>
</comment>
<dbReference type="OrthoDB" id="3176171at2759"/>
<evidence type="ECO:0000256" key="5">
    <source>
        <dbReference type="PROSITE-ProRule" id="PRU00283"/>
    </source>
</evidence>
<dbReference type="InterPro" id="IPR019821">
    <property type="entry name" value="Kinesin_motor_CS"/>
</dbReference>
<organism evidence="10 11">
    <name type="scientific">Dinothrombium tinctorium</name>
    <dbReference type="NCBI Taxonomy" id="1965070"/>
    <lineage>
        <taxon>Eukaryota</taxon>
        <taxon>Metazoa</taxon>
        <taxon>Ecdysozoa</taxon>
        <taxon>Arthropoda</taxon>
        <taxon>Chelicerata</taxon>
        <taxon>Arachnida</taxon>
        <taxon>Acari</taxon>
        <taxon>Acariformes</taxon>
        <taxon>Trombidiformes</taxon>
        <taxon>Prostigmata</taxon>
        <taxon>Anystina</taxon>
        <taxon>Parasitengona</taxon>
        <taxon>Trombidioidea</taxon>
        <taxon>Trombidiidae</taxon>
        <taxon>Dinothrombium</taxon>
    </lineage>
</organism>
<dbReference type="GO" id="GO:0005524">
    <property type="term" value="F:ATP binding"/>
    <property type="evidence" value="ECO:0007669"/>
    <property type="project" value="UniProtKB-KW"/>
</dbReference>
<dbReference type="InterPro" id="IPR001752">
    <property type="entry name" value="Kinesin_motor_dom"/>
</dbReference>
<comment type="caution">
    <text evidence="10">The sequence shown here is derived from an EMBL/GenBank/DDBJ whole genome shotgun (WGS) entry which is preliminary data.</text>
</comment>
<feature type="region of interest" description="Disordered" evidence="8">
    <location>
        <begin position="516"/>
        <end position="546"/>
    </location>
</feature>
<dbReference type="Proteomes" id="UP000285301">
    <property type="component" value="Unassembled WGS sequence"/>
</dbReference>
<feature type="coiled-coil region" evidence="7">
    <location>
        <begin position="421"/>
        <end position="462"/>
    </location>
</feature>
<comment type="similarity">
    <text evidence="5 6">Belongs to the TRAFAC class myosin-kinesin ATPase superfamily. Kinesin family.</text>
</comment>
<dbReference type="AlphaFoldDB" id="A0A3S3P361"/>
<dbReference type="InterPro" id="IPR027417">
    <property type="entry name" value="P-loop_NTPase"/>
</dbReference>
<keyword evidence="4" id="KW-0206">Cytoskeleton</keyword>
<dbReference type="InterPro" id="IPR036961">
    <property type="entry name" value="Kinesin_motor_dom_sf"/>
</dbReference>
<dbReference type="CDD" id="cd00106">
    <property type="entry name" value="KISc"/>
    <property type="match status" value="1"/>
</dbReference>
<dbReference type="PANTHER" id="PTHR47969:SF33">
    <property type="entry name" value="KINESIN-LIKE PROTEIN"/>
    <property type="match status" value="1"/>
</dbReference>
<gene>
    <name evidence="10" type="ORF">B4U79_08951</name>
</gene>
<keyword evidence="3 6" id="KW-0067">ATP-binding</keyword>
<evidence type="ECO:0000256" key="1">
    <source>
        <dbReference type="ARBA" id="ARBA00004245"/>
    </source>
</evidence>
<comment type="subcellular location">
    <subcellularLocation>
        <location evidence="1">Cytoplasm</location>
        <location evidence="1">Cytoskeleton</location>
    </subcellularLocation>
</comment>
<dbReference type="PRINTS" id="PR00380">
    <property type="entry name" value="KINESINHEAVY"/>
</dbReference>
<proteinExistence type="inferred from homology"/>
<evidence type="ECO:0000259" key="9">
    <source>
        <dbReference type="PROSITE" id="PS50067"/>
    </source>
</evidence>
<dbReference type="Pfam" id="PF00225">
    <property type="entry name" value="Kinesin"/>
    <property type="match status" value="1"/>
</dbReference>
<sequence>MTSFEFVPQYQQEVTGNRKRNNFDNINVVVRVRPNKTKRAVEKHRDSLFPAAGQIQVTDPISGQQKSFTFDVVFEPEATQEEVFEHSGIKRLIDMALEGDESEQKNGSEKCVGLIHLSFAYLFEQINRRKDRGIDYIVTASYLEIYNEQVLDLLNPSPKSLNVRWSKDRGFFAENLFKVECEDFDDLEGVLEEGSKIRQVRSHQMNESSSRSHTLLTITLASETQDPEDPQGYIRREGRLCLVDLAGSEKTKRTLSKGDTLIEANNINRSLLVLGNCISSLASSKRRSGHIPYRDSTLTKLLADSLSGSGMTLMIACISQNSQDASETINTLRYASRAKKVKTNPVVRMDHRELLILSLKREVRLLRMENNYLRQQLNLGTGYSVLNGSDRPTSNESNTSPIEQENKKEQEKQEELKTNLIHKYMRENESLRAENSQLHHQREQLIHDHEKVVRENERLKRRIDTPTTERANPADSRRPSIIALDTLPESKASSAESLPKSRKNISAKSNIANGITEVNNRDSNRITNGHSDGLQLEVKGTSAVAN</sequence>
<keyword evidence="11" id="KW-1185">Reference proteome</keyword>
<dbReference type="PANTHER" id="PTHR47969">
    <property type="entry name" value="CHROMOSOME-ASSOCIATED KINESIN KIF4A-RELATED"/>
    <property type="match status" value="1"/>
</dbReference>
<keyword evidence="6" id="KW-0505">Motor protein</keyword>
<dbReference type="EMBL" id="NCKU01005813">
    <property type="protein sequence ID" value="RWS04143.1"/>
    <property type="molecule type" value="Genomic_DNA"/>
</dbReference>
<dbReference type="Gene3D" id="3.40.850.10">
    <property type="entry name" value="Kinesin motor domain"/>
    <property type="match status" value="1"/>
</dbReference>
<evidence type="ECO:0000256" key="6">
    <source>
        <dbReference type="RuleBase" id="RU000394"/>
    </source>
</evidence>
<evidence type="ECO:0000256" key="3">
    <source>
        <dbReference type="ARBA" id="ARBA00022840"/>
    </source>
</evidence>
<dbReference type="GO" id="GO:0007052">
    <property type="term" value="P:mitotic spindle organization"/>
    <property type="evidence" value="ECO:0007669"/>
    <property type="project" value="TreeGrafter"/>
</dbReference>
<evidence type="ECO:0000256" key="8">
    <source>
        <dbReference type="SAM" id="MobiDB-lite"/>
    </source>
</evidence>
<feature type="domain" description="Kinesin motor" evidence="9">
    <location>
        <begin position="25"/>
        <end position="341"/>
    </location>
</feature>
<evidence type="ECO:0000256" key="4">
    <source>
        <dbReference type="ARBA" id="ARBA00023212"/>
    </source>
</evidence>
<dbReference type="SUPFAM" id="SSF52540">
    <property type="entry name" value="P-loop containing nucleoside triphosphate hydrolases"/>
    <property type="match status" value="1"/>
</dbReference>
<keyword evidence="7" id="KW-0175">Coiled coil</keyword>
<feature type="region of interest" description="Disordered" evidence="8">
    <location>
        <begin position="382"/>
        <end position="414"/>
    </location>
</feature>
<keyword evidence="6" id="KW-0493">Microtubule</keyword>
<feature type="compositionally biased region" description="Polar residues" evidence="8">
    <location>
        <begin position="382"/>
        <end position="402"/>
    </location>
</feature>
<protein>
    <recommendedName>
        <fullName evidence="6">Kinesin-like protein</fullName>
    </recommendedName>
</protein>
<dbReference type="GO" id="GO:0007018">
    <property type="term" value="P:microtubule-based movement"/>
    <property type="evidence" value="ECO:0007669"/>
    <property type="project" value="InterPro"/>
</dbReference>
<evidence type="ECO:0000313" key="10">
    <source>
        <dbReference type="EMBL" id="RWS04143.1"/>
    </source>
</evidence>
<dbReference type="PROSITE" id="PS50067">
    <property type="entry name" value="KINESIN_MOTOR_2"/>
    <property type="match status" value="1"/>
</dbReference>
<name>A0A3S3P361_9ACAR</name>
<reference evidence="10 11" key="1">
    <citation type="journal article" date="2018" name="Gigascience">
        <title>Genomes of trombidid mites reveal novel predicted allergens and laterally-transferred genes associated with secondary metabolism.</title>
        <authorList>
            <person name="Dong X."/>
            <person name="Chaisiri K."/>
            <person name="Xia D."/>
            <person name="Armstrong S.D."/>
            <person name="Fang Y."/>
            <person name="Donnelly M.J."/>
            <person name="Kadowaki T."/>
            <person name="McGarry J.W."/>
            <person name="Darby A.C."/>
            <person name="Makepeace B.L."/>
        </authorList>
    </citation>
    <scope>NUCLEOTIDE SEQUENCE [LARGE SCALE GENOMIC DNA]</scope>
    <source>
        <strain evidence="10">UoL-WK</strain>
    </source>
</reference>
<evidence type="ECO:0000256" key="7">
    <source>
        <dbReference type="SAM" id="Coils"/>
    </source>
</evidence>
<dbReference type="GO" id="GO:0008017">
    <property type="term" value="F:microtubule binding"/>
    <property type="evidence" value="ECO:0007669"/>
    <property type="project" value="InterPro"/>
</dbReference>
<keyword evidence="4" id="KW-0963">Cytoplasm</keyword>
<dbReference type="PROSITE" id="PS00411">
    <property type="entry name" value="KINESIN_MOTOR_1"/>
    <property type="match status" value="1"/>
</dbReference>
<dbReference type="InterPro" id="IPR027640">
    <property type="entry name" value="Kinesin-like_fam"/>
</dbReference>
<accession>A0A3S3P361</accession>
<keyword evidence="2 6" id="KW-0547">Nucleotide-binding</keyword>
<feature type="compositionally biased region" description="Basic and acidic residues" evidence="8">
    <location>
        <begin position="404"/>
        <end position="414"/>
    </location>
</feature>